<feature type="transmembrane region" description="Helical" evidence="7">
    <location>
        <begin position="349"/>
        <end position="370"/>
    </location>
</feature>
<evidence type="ECO:0000256" key="6">
    <source>
        <dbReference type="SAM" id="MobiDB-lite"/>
    </source>
</evidence>
<evidence type="ECO:0000313" key="9">
    <source>
        <dbReference type="EMBL" id="OEU10916.1"/>
    </source>
</evidence>
<dbReference type="OrthoDB" id="44226at2759"/>
<feature type="domain" description="Amino acid transporter transmembrane" evidence="8">
    <location>
        <begin position="43"/>
        <end position="393"/>
    </location>
</feature>
<gene>
    <name evidence="9" type="ORF">FRACYDRAFT_246791</name>
</gene>
<evidence type="ECO:0000256" key="7">
    <source>
        <dbReference type="SAM" id="Phobius"/>
    </source>
</evidence>
<evidence type="ECO:0000256" key="5">
    <source>
        <dbReference type="ARBA" id="ARBA00023136"/>
    </source>
</evidence>
<feature type="compositionally biased region" description="Polar residues" evidence="6">
    <location>
        <begin position="24"/>
        <end position="34"/>
    </location>
</feature>
<sequence>MIDAGIASDIVDDDGNIGNGAAKSDTQSKTSSEQGQQHSKYIWLHAFYHSIVTMIGTGILGFPYATSYLGWYGAILLIDLQEKGQGTYSEVADNIMGVGFSRFTVRPAQFLNFFPLTAIMILVGGQALATVDSLDGVQHISERWWLVIDAGIIMVLSLLPDLNRAWQVSVCGAFAAFLIVGYIIAGSIVALIDSASDGGTPIVYEPPLSVTEDPVYKFTLMAELGAIMFGYGFHSLLPDIQASLHDHNTKDSKSDMKKAVTAAFGFSYPAYITVALIGFAAFGYQVESEVLLSINNVLSKDAMYVVWIFVMIKTSTEAAVFNQAAFTLLRDITGLTMDSDHIDYHSRNWKINFVIRFVYVTAAACIAIFIPIFSDLASITAAISITPTTFLLP</sequence>
<dbReference type="PANTHER" id="PTHR48017">
    <property type="entry name" value="OS05G0424000 PROTEIN-RELATED"/>
    <property type="match status" value="1"/>
</dbReference>
<dbReference type="Pfam" id="PF01490">
    <property type="entry name" value="Aa_trans"/>
    <property type="match status" value="1"/>
</dbReference>
<protein>
    <recommendedName>
        <fullName evidence="8">Amino acid transporter transmembrane domain-containing protein</fullName>
    </recommendedName>
</protein>
<feature type="transmembrane region" description="Helical" evidence="7">
    <location>
        <begin position="110"/>
        <end position="131"/>
    </location>
</feature>
<organism evidence="9 10">
    <name type="scientific">Fragilariopsis cylindrus CCMP1102</name>
    <dbReference type="NCBI Taxonomy" id="635003"/>
    <lineage>
        <taxon>Eukaryota</taxon>
        <taxon>Sar</taxon>
        <taxon>Stramenopiles</taxon>
        <taxon>Ochrophyta</taxon>
        <taxon>Bacillariophyta</taxon>
        <taxon>Bacillariophyceae</taxon>
        <taxon>Bacillariophycidae</taxon>
        <taxon>Bacillariales</taxon>
        <taxon>Bacillariaceae</taxon>
        <taxon>Fragilariopsis</taxon>
    </lineage>
</organism>
<feature type="transmembrane region" description="Helical" evidence="7">
    <location>
        <begin position="259"/>
        <end position="284"/>
    </location>
</feature>
<keyword evidence="10" id="KW-1185">Reference proteome</keyword>
<accession>A0A1E7EYK8</accession>
<comment type="subcellular location">
    <subcellularLocation>
        <location evidence="1">Membrane</location>
    </subcellularLocation>
</comment>
<feature type="transmembrane region" description="Helical" evidence="7">
    <location>
        <begin position="215"/>
        <end position="238"/>
    </location>
</feature>
<keyword evidence="5 7" id="KW-0472">Membrane</keyword>
<dbReference type="EMBL" id="KV784370">
    <property type="protein sequence ID" value="OEU10916.1"/>
    <property type="molecule type" value="Genomic_DNA"/>
</dbReference>
<proteinExistence type="predicted"/>
<evidence type="ECO:0000313" key="10">
    <source>
        <dbReference type="Proteomes" id="UP000095751"/>
    </source>
</evidence>
<evidence type="ECO:0000256" key="1">
    <source>
        <dbReference type="ARBA" id="ARBA00004370"/>
    </source>
</evidence>
<reference evidence="9 10" key="1">
    <citation type="submission" date="2016-09" db="EMBL/GenBank/DDBJ databases">
        <title>Extensive genetic diversity and differential bi-allelic expression allows diatom success in the polar Southern Ocean.</title>
        <authorList>
            <consortium name="DOE Joint Genome Institute"/>
            <person name="Mock T."/>
            <person name="Otillar R.P."/>
            <person name="Strauss J."/>
            <person name="Dupont C."/>
            <person name="Frickenhaus S."/>
            <person name="Maumus F."/>
            <person name="Mcmullan M."/>
            <person name="Sanges R."/>
            <person name="Schmutz J."/>
            <person name="Toseland A."/>
            <person name="Valas R."/>
            <person name="Veluchamy A."/>
            <person name="Ward B.J."/>
            <person name="Allen A."/>
            <person name="Barry K."/>
            <person name="Falciatore A."/>
            <person name="Ferrante M."/>
            <person name="Fortunato A.E."/>
            <person name="Gloeckner G."/>
            <person name="Gruber A."/>
            <person name="Hipkin R."/>
            <person name="Janech M."/>
            <person name="Kroth P."/>
            <person name="Leese F."/>
            <person name="Lindquist E."/>
            <person name="Lyon B.R."/>
            <person name="Martin J."/>
            <person name="Mayer C."/>
            <person name="Parker M."/>
            <person name="Quesneville H."/>
            <person name="Raymond J."/>
            <person name="Uhlig C."/>
            <person name="Valentin K.U."/>
            <person name="Worden A.Z."/>
            <person name="Armbrust E.V."/>
            <person name="Bowler C."/>
            <person name="Green B."/>
            <person name="Moulton V."/>
            <person name="Van Oosterhout C."/>
            <person name="Grigoriev I."/>
        </authorList>
    </citation>
    <scope>NUCLEOTIDE SEQUENCE [LARGE SCALE GENOMIC DNA]</scope>
    <source>
        <strain evidence="9 10">CCMP1102</strain>
    </source>
</reference>
<dbReference type="KEGG" id="fcy:FRACYDRAFT_246791"/>
<dbReference type="AlphaFoldDB" id="A0A1E7EYK8"/>
<dbReference type="GO" id="GO:0016020">
    <property type="term" value="C:membrane"/>
    <property type="evidence" value="ECO:0007669"/>
    <property type="project" value="UniProtKB-SubCell"/>
</dbReference>
<feature type="transmembrane region" description="Helical" evidence="7">
    <location>
        <begin position="304"/>
        <end position="329"/>
    </location>
</feature>
<name>A0A1E7EYK8_9STRA</name>
<feature type="transmembrane region" description="Helical" evidence="7">
    <location>
        <begin position="143"/>
        <end position="162"/>
    </location>
</feature>
<keyword evidence="3 7" id="KW-0812">Transmembrane</keyword>
<feature type="region of interest" description="Disordered" evidence="6">
    <location>
        <begin position="15"/>
        <end position="34"/>
    </location>
</feature>
<keyword evidence="2" id="KW-0813">Transport</keyword>
<feature type="transmembrane region" description="Helical" evidence="7">
    <location>
        <begin position="41"/>
        <end position="62"/>
    </location>
</feature>
<dbReference type="InterPro" id="IPR013057">
    <property type="entry name" value="AA_transpt_TM"/>
</dbReference>
<keyword evidence="4 7" id="KW-1133">Transmembrane helix</keyword>
<feature type="transmembrane region" description="Helical" evidence="7">
    <location>
        <begin position="174"/>
        <end position="195"/>
    </location>
</feature>
<dbReference type="InParanoid" id="A0A1E7EYK8"/>
<evidence type="ECO:0000256" key="4">
    <source>
        <dbReference type="ARBA" id="ARBA00022989"/>
    </source>
</evidence>
<evidence type="ECO:0000256" key="2">
    <source>
        <dbReference type="ARBA" id="ARBA00022448"/>
    </source>
</evidence>
<evidence type="ECO:0000256" key="3">
    <source>
        <dbReference type="ARBA" id="ARBA00022692"/>
    </source>
</evidence>
<dbReference type="Proteomes" id="UP000095751">
    <property type="component" value="Unassembled WGS sequence"/>
</dbReference>
<evidence type="ECO:0000259" key="8">
    <source>
        <dbReference type="Pfam" id="PF01490"/>
    </source>
</evidence>